<name>A0A5J4USJ6_9EUKA</name>
<sequence>MITQAIKASKPQNKNKSRLHDLRSKKKDFFEIDIKQDTQLTYNISKITTKGTNVPRSIVLTQDSVTLVSDSETRWTKKPGQIIGLSSDDPEGKTFTLTTVHQLQFQSDDPSVQQKLRMALGKINAGVPSM</sequence>
<evidence type="ECO:0000313" key="3">
    <source>
        <dbReference type="Proteomes" id="UP000324800"/>
    </source>
</evidence>
<organism evidence="2 3">
    <name type="scientific">Streblomastix strix</name>
    <dbReference type="NCBI Taxonomy" id="222440"/>
    <lineage>
        <taxon>Eukaryota</taxon>
        <taxon>Metamonada</taxon>
        <taxon>Preaxostyla</taxon>
        <taxon>Oxymonadida</taxon>
        <taxon>Streblomastigidae</taxon>
        <taxon>Streblomastix</taxon>
    </lineage>
</organism>
<comment type="caution">
    <text evidence="2">The sequence shown here is derived from an EMBL/GenBank/DDBJ whole genome shotgun (WGS) entry which is preliminary data.</text>
</comment>
<accession>A0A5J4USJ6</accession>
<dbReference type="EMBL" id="SNRW01012945">
    <property type="protein sequence ID" value="KAA6373194.1"/>
    <property type="molecule type" value="Genomic_DNA"/>
</dbReference>
<evidence type="ECO:0000256" key="1">
    <source>
        <dbReference type="SAM" id="MobiDB-lite"/>
    </source>
</evidence>
<gene>
    <name evidence="2" type="ORF">EZS28_031280</name>
</gene>
<reference evidence="2 3" key="1">
    <citation type="submission" date="2019-03" db="EMBL/GenBank/DDBJ databases">
        <title>Single cell metagenomics reveals metabolic interactions within the superorganism composed of flagellate Streblomastix strix and complex community of Bacteroidetes bacteria on its surface.</title>
        <authorList>
            <person name="Treitli S.C."/>
            <person name="Kolisko M."/>
            <person name="Husnik F."/>
            <person name="Keeling P."/>
            <person name="Hampl V."/>
        </authorList>
    </citation>
    <scope>NUCLEOTIDE SEQUENCE [LARGE SCALE GENOMIC DNA]</scope>
    <source>
        <strain evidence="2">ST1C</strain>
    </source>
</reference>
<evidence type="ECO:0000313" key="2">
    <source>
        <dbReference type="EMBL" id="KAA6373194.1"/>
    </source>
</evidence>
<protein>
    <submittedName>
        <fullName evidence="2">Uncharacterized protein</fullName>
    </submittedName>
</protein>
<dbReference type="Proteomes" id="UP000324800">
    <property type="component" value="Unassembled WGS sequence"/>
</dbReference>
<feature type="region of interest" description="Disordered" evidence="1">
    <location>
        <begin position="1"/>
        <end position="21"/>
    </location>
</feature>
<dbReference type="AlphaFoldDB" id="A0A5J4USJ6"/>
<proteinExistence type="predicted"/>